<organism evidence="1 2">
    <name type="scientific">Edwardsiella piscicida</name>
    <dbReference type="NCBI Taxonomy" id="1263550"/>
    <lineage>
        <taxon>Bacteria</taxon>
        <taxon>Pseudomonadati</taxon>
        <taxon>Pseudomonadota</taxon>
        <taxon>Gammaproteobacteria</taxon>
        <taxon>Enterobacterales</taxon>
        <taxon>Hafniaceae</taxon>
        <taxon>Edwardsiella</taxon>
    </lineage>
</organism>
<sequence>MSYIKFATLISFSFSKRMAIVLASNIDINNIIIATADDKAETNPNIINITKH</sequence>
<protein>
    <submittedName>
        <fullName evidence="1">Uncharacterized protein</fullName>
    </submittedName>
</protein>
<reference evidence="1 2" key="1">
    <citation type="journal article" date="2009" name="PLoS ONE">
        <title>Genome sequence of the versatile fish pathogen Edwardsiella tarda provides insights into its adaptation to broad host ranges and intracellular niches.</title>
        <authorList>
            <person name="Wang Q."/>
            <person name="Yang M."/>
            <person name="Xiao J."/>
            <person name="Wu H."/>
            <person name="Wang X."/>
            <person name="Lv Y."/>
            <person name="Xu L."/>
            <person name="Zheng H."/>
            <person name="Wang S."/>
            <person name="Zhao G."/>
            <person name="Liu Q."/>
            <person name="Zhang Y."/>
        </authorList>
    </citation>
    <scope>NUCLEOTIDE SEQUENCE [LARGE SCALE GENOMIC DNA]</scope>
    <source>
        <strain evidence="2">EIB202 / CCTCC M208068</strain>
    </source>
</reference>
<gene>
    <name evidence="1" type="ordered locus">ETAE_0320</name>
</gene>
<accession>A0AAU8P7L8</accession>
<name>A0AAU8P7L8_EDWPI</name>
<proteinExistence type="predicted"/>
<evidence type="ECO:0000313" key="2">
    <source>
        <dbReference type="Proteomes" id="UP000002634"/>
    </source>
</evidence>
<keyword evidence="2" id="KW-1185">Reference proteome</keyword>
<dbReference type="EMBL" id="CP001135">
    <property type="protein sequence ID" value="ACY83167.1"/>
    <property type="molecule type" value="Genomic_DNA"/>
</dbReference>
<dbReference type="KEGG" id="etr:ETAE_0320"/>
<dbReference type="AlphaFoldDB" id="A0AAU8P7L8"/>
<evidence type="ECO:0000313" key="1">
    <source>
        <dbReference type="EMBL" id="ACY83167.1"/>
    </source>
</evidence>
<dbReference type="Proteomes" id="UP000002634">
    <property type="component" value="Chromosome"/>
</dbReference>